<dbReference type="Pfam" id="PF03446">
    <property type="entry name" value="NAD_binding_2"/>
    <property type="match status" value="1"/>
</dbReference>
<dbReference type="EC" id="1.1.1.31" evidence="3"/>
<accession>A0A4Q4NS79</accession>
<dbReference type="Pfam" id="PF14833">
    <property type="entry name" value="NAD_binding_11"/>
    <property type="match status" value="1"/>
</dbReference>
<dbReference type="SUPFAM" id="SSF48179">
    <property type="entry name" value="6-phosphogluconate dehydrogenase C-terminal domain-like"/>
    <property type="match status" value="1"/>
</dbReference>
<evidence type="ECO:0000259" key="8">
    <source>
        <dbReference type="Pfam" id="PF03446"/>
    </source>
</evidence>
<dbReference type="PANTHER" id="PTHR22981:SF7">
    <property type="entry name" value="3-HYDROXYISOBUTYRATE DEHYDROGENASE, MITOCHONDRIAL"/>
    <property type="match status" value="1"/>
</dbReference>
<evidence type="ECO:0000256" key="7">
    <source>
        <dbReference type="ARBA" id="ARBA00049197"/>
    </source>
</evidence>
<dbReference type="VEuPathDB" id="FungiDB:CC77DRAFT_971877"/>
<evidence type="ECO:0000313" key="11">
    <source>
        <dbReference type="Proteomes" id="UP000291422"/>
    </source>
</evidence>
<dbReference type="GO" id="GO:0005739">
    <property type="term" value="C:mitochondrion"/>
    <property type="evidence" value="ECO:0007669"/>
    <property type="project" value="TreeGrafter"/>
</dbReference>
<dbReference type="AlphaFoldDB" id="A0A4Q4NS79"/>
<keyword evidence="6" id="KW-0520">NAD</keyword>
<comment type="catalytic activity">
    <reaction evidence="7">
        <text>3-hydroxy-2-methylpropanoate + NAD(+) = 2-methyl-3-oxopropanoate + NADH + H(+)</text>
        <dbReference type="Rhea" id="RHEA:17681"/>
        <dbReference type="ChEBI" id="CHEBI:11805"/>
        <dbReference type="ChEBI" id="CHEBI:15378"/>
        <dbReference type="ChEBI" id="CHEBI:57540"/>
        <dbReference type="ChEBI" id="CHEBI:57700"/>
        <dbReference type="ChEBI" id="CHEBI:57945"/>
        <dbReference type="EC" id="1.1.1.31"/>
    </reaction>
</comment>
<dbReference type="InterPro" id="IPR006115">
    <property type="entry name" value="6PGDH_NADP-bd"/>
</dbReference>
<dbReference type="Gene3D" id="3.40.50.720">
    <property type="entry name" value="NAD(P)-binding Rossmann-like Domain"/>
    <property type="match status" value="1"/>
</dbReference>
<dbReference type="InterPro" id="IPR013328">
    <property type="entry name" value="6PGD_dom2"/>
</dbReference>
<dbReference type="EMBL" id="PDXD01000001">
    <property type="protein sequence ID" value="RYN82969.1"/>
    <property type="molecule type" value="Genomic_DNA"/>
</dbReference>
<gene>
    <name evidence="10" type="ORF">AA0117_g1682</name>
</gene>
<dbReference type="PANTHER" id="PTHR22981">
    <property type="entry name" value="3-HYDROXYISOBUTYRATE DEHYDROGENASE-RELATED"/>
    <property type="match status" value="1"/>
</dbReference>
<dbReference type="Gene3D" id="1.10.1040.10">
    <property type="entry name" value="N-(1-d-carboxylethyl)-l-norvaline Dehydrogenase, domain 2"/>
    <property type="match status" value="1"/>
</dbReference>
<dbReference type="InterPro" id="IPR036291">
    <property type="entry name" value="NAD(P)-bd_dom_sf"/>
</dbReference>
<dbReference type="GO" id="GO:0006574">
    <property type="term" value="P:L-valine catabolic process"/>
    <property type="evidence" value="ECO:0007669"/>
    <property type="project" value="TreeGrafter"/>
</dbReference>
<dbReference type="InterPro" id="IPR008927">
    <property type="entry name" value="6-PGluconate_DH-like_C_sf"/>
</dbReference>
<evidence type="ECO:0000256" key="6">
    <source>
        <dbReference type="ARBA" id="ARBA00023027"/>
    </source>
</evidence>
<name>A0A4Q4NS79_ALTAL</name>
<keyword evidence="5" id="KW-0560">Oxidoreductase</keyword>
<dbReference type="GO" id="GO:0050661">
    <property type="term" value="F:NADP binding"/>
    <property type="evidence" value="ECO:0007669"/>
    <property type="project" value="InterPro"/>
</dbReference>
<comment type="similarity">
    <text evidence="2">Belongs to the HIBADH-related family. 3-hydroxyisobutyrate dehydrogenase subfamily.</text>
</comment>
<sequence length="242" mass="25419">MVPTGRHVQEVYVGESKSVLSALESMSQEERAATLCVDQSTIEQKVSKTVALRLREAGADLVDAPVSGGVIGAEKGTLAIMVGGSKSSFDRAVPVLESMSRKVTYCGDLGAGLAAKIANNEAMLLGKRLGVDSQVLADIINNSTGRCWSSEINHPVPNVKVSGSSPPAHRNYEGGFVTKLAHKDLALAVSAADEADVPLAVGRCVEETYRPLANSEEFGNRDFSVIYEALDAMGSSAGNPKL</sequence>
<keyword evidence="4" id="KW-0101">Branched-chain amino acid catabolism</keyword>
<comment type="caution">
    <text evidence="10">The sequence shown here is derived from an EMBL/GenBank/DDBJ whole genome shotgun (WGS) entry which is preliminary data.</text>
</comment>
<dbReference type="SUPFAM" id="SSF51735">
    <property type="entry name" value="NAD(P)-binding Rossmann-fold domains"/>
    <property type="match status" value="1"/>
</dbReference>
<dbReference type="InterPro" id="IPR029154">
    <property type="entry name" value="HIBADH-like_NADP-bd"/>
</dbReference>
<organism evidence="10 11">
    <name type="scientific">Alternaria alternata</name>
    <name type="common">Alternaria rot fungus</name>
    <name type="synonym">Torula alternata</name>
    <dbReference type="NCBI Taxonomy" id="5599"/>
    <lineage>
        <taxon>Eukaryota</taxon>
        <taxon>Fungi</taxon>
        <taxon>Dikarya</taxon>
        <taxon>Ascomycota</taxon>
        <taxon>Pezizomycotina</taxon>
        <taxon>Dothideomycetes</taxon>
        <taxon>Pleosporomycetidae</taxon>
        <taxon>Pleosporales</taxon>
        <taxon>Pleosporineae</taxon>
        <taxon>Pleosporaceae</taxon>
        <taxon>Alternaria</taxon>
        <taxon>Alternaria sect. Alternaria</taxon>
        <taxon>Alternaria alternata complex</taxon>
    </lineage>
</organism>
<dbReference type="GO" id="GO:0008442">
    <property type="term" value="F:3-hydroxyisobutyrate dehydrogenase activity"/>
    <property type="evidence" value="ECO:0007669"/>
    <property type="project" value="UniProtKB-EC"/>
</dbReference>
<protein>
    <recommendedName>
        <fullName evidence="3">3-hydroxyisobutyrate dehydrogenase</fullName>
        <ecNumber evidence="3">1.1.1.31</ecNumber>
    </recommendedName>
</protein>
<evidence type="ECO:0000256" key="4">
    <source>
        <dbReference type="ARBA" id="ARBA00022456"/>
    </source>
</evidence>
<evidence type="ECO:0000313" key="10">
    <source>
        <dbReference type="EMBL" id="RYN82969.1"/>
    </source>
</evidence>
<evidence type="ECO:0000259" key="9">
    <source>
        <dbReference type="Pfam" id="PF14833"/>
    </source>
</evidence>
<evidence type="ECO:0000256" key="5">
    <source>
        <dbReference type="ARBA" id="ARBA00023002"/>
    </source>
</evidence>
<dbReference type="Proteomes" id="UP000291422">
    <property type="component" value="Unassembled WGS sequence"/>
</dbReference>
<evidence type="ECO:0000256" key="3">
    <source>
        <dbReference type="ARBA" id="ARBA00012991"/>
    </source>
</evidence>
<evidence type="ECO:0000256" key="1">
    <source>
        <dbReference type="ARBA" id="ARBA00005109"/>
    </source>
</evidence>
<reference evidence="11" key="1">
    <citation type="journal article" date="2019" name="bioRxiv">
        <title>Genomics, evolutionary history and diagnostics of the Alternaria alternata species group including apple and Asian pear pathotypes.</title>
        <authorList>
            <person name="Armitage A.D."/>
            <person name="Cockerton H.M."/>
            <person name="Sreenivasaprasad S."/>
            <person name="Woodhall J.W."/>
            <person name="Lane C.R."/>
            <person name="Harrison R.J."/>
            <person name="Clarkson J.P."/>
        </authorList>
    </citation>
    <scope>NUCLEOTIDE SEQUENCE [LARGE SCALE GENOMIC DNA]</scope>
    <source>
        <strain evidence="11">FERA 1177</strain>
    </source>
</reference>
<evidence type="ECO:0000256" key="2">
    <source>
        <dbReference type="ARBA" id="ARBA00006013"/>
    </source>
</evidence>
<proteinExistence type="inferred from homology"/>
<comment type="pathway">
    <text evidence="1">Amino-acid degradation; L-valine degradation.</text>
</comment>
<dbReference type="GO" id="GO:0051287">
    <property type="term" value="F:NAD binding"/>
    <property type="evidence" value="ECO:0007669"/>
    <property type="project" value="InterPro"/>
</dbReference>
<feature type="domain" description="3-hydroxyisobutyrate dehydrogenase-like NAD-binding" evidence="9">
    <location>
        <begin position="117"/>
        <end position="229"/>
    </location>
</feature>
<feature type="domain" description="6-phosphogluconate dehydrogenase NADP-binding" evidence="8">
    <location>
        <begin position="1"/>
        <end position="107"/>
    </location>
</feature>